<feature type="transmembrane region" description="Helical" evidence="8">
    <location>
        <begin position="345"/>
        <end position="367"/>
    </location>
</feature>
<dbReference type="EMBL" id="JAALDK010000001">
    <property type="protein sequence ID" value="NUY01450.1"/>
    <property type="molecule type" value="Genomic_DNA"/>
</dbReference>
<feature type="transmembrane region" description="Helical" evidence="8">
    <location>
        <begin position="203"/>
        <end position="222"/>
    </location>
</feature>
<evidence type="ECO:0000256" key="6">
    <source>
        <dbReference type="ARBA" id="ARBA00022989"/>
    </source>
</evidence>
<feature type="transmembrane region" description="Helical" evidence="8">
    <location>
        <begin position="379"/>
        <end position="404"/>
    </location>
</feature>
<keyword evidence="3" id="KW-1003">Cell membrane</keyword>
<evidence type="ECO:0000256" key="7">
    <source>
        <dbReference type="ARBA" id="ARBA00023136"/>
    </source>
</evidence>
<evidence type="ECO:0000256" key="3">
    <source>
        <dbReference type="ARBA" id="ARBA00022475"/>
    </source>
</evidence>
<dbReference type="GO" id="GO:0015293">
    <property type="term" value="F:symporter activity"/>
    <property type="evidence" value="ECO:0007669"/>
    <property type="project" value="UniProtKB-KW"/>
</dbReference>
<comment type="caution">
    <text evidence="10">The sequence shown here is derived from an EMBL/GenBank/DDBJ whole genome shotgun (WGS) entry which is preliminary data.</text>
</comment>
<dbReference type="Proteomes" id="UP000594380">
    <property type="component" value="Unassembled WGS sequence"/>
</dbReference>
<dbReference type="GO" id="GO:0005886">
    <property type="term" value="C:plasma membrane"/>
    <property type="evidence" value="ECO:0007669"/>
    <property type="project" value="UniProtKB-SubCell"/>
</dbReference>
<sequence>MSTHLPRIGVATKNRSRLAGDNPIKPLTPLNVVGLVMANTLEFFDFFLYAMFAAYIGRTFFPQGTAFGGTLLSLATFAAGYLSRPLGALTLGRYADRRGRRRAALVTGSLVTFGSIGIAVVPSFDAIGLWASSLVLMCRMIQGFAIGGELGAVSALLVEQGPANRPATGGGYQMAGQGVAQLLAGLAGLALVLYLPAHDLQVWGWRLPFAFAALLLPVQFYLRRSVQEFIPPSEGKTRRSLQEARNWLTQALCAIGMIFGGTVPTYVVVYVAAFGVSGGPPSPSASFATASAVGLATMLAGLIGGAIADKIGIGKVIVAARIATALTVYPVFALLSAYHSPIVSAAMISLVAALSALGGGPTIAFILRKFPARHRATGLAFSYATGVALFGGTAPLIAAAIARATGSGRATALYVILAALVALIAQARLERSPDHAMR</sequence>
<dbReference type="Gene3D" id="1.20.1250.20">
    <property type="entry name" value="MFS general substrate transporter like domains"/>
    <property type="match status" value="1"/>
</dbReference>
<dbReference type="InterPro" id="IPR051084">
    <property type="entry name" value="H+-coupled_symporters"/>
</dbReference>
<feature type="transmembrane region" description="Helical" evidence="8">
    <location>
        <begin position="318"/>
        <end position="339"/>
    </location>
</feature>
<protein>
    <submittedName>
        <fullName evidence="10">MFS transporter</fullName>
    </submittedName>
</protein>
<feature type="transmembrane region" description="Helical" evidence="8">
    <location>
        <begin position="285"/>
        <end position="306"/>
    </location>
</feature>
<keyword evidence="7 8" id="KW-0472">Membrane</keyword>
<dbReference type="PANTHER" id="PTHR43528">
    <property type="entry name" value="ALPHA-KETOGLUTARATE PERMEASE"/>
    <property type="match status" value="1"/>
</dbReference>
<dbReference type="InterPro" id="IPR020846">
    <property type="entry name" value="MFS_dom"/>
</dbReference>
<keyword evidence="4 8" id="KW-0812">Transmembrane</keyword>
<evidence type="ECO:0000256" key="1">
    <source>
        <dbReference type="ARBA" id="ARBA00004651"/>
    </source>
</evidence>
<evidence type="ECO:0000313" key="10">
    <source>
        <dbReference type="EMBL" id="NUY01450.1"/>
    </source>
</evidence>
<dbReference type="PANTHER" id="PTHR43528:SF3">
    <property type="entry name" value="CITRATE-PROTON SYMPORTER"/>
    <property type="match status" value="1"/>
</dbReference>
<dbReference type="InterPro" id="IPR036259">
    <property type="entry name" value="MFS_trans_sf"/>
</dbReference>
<keyword evidence="2" id="KW-0813">Transport</keyword>
<reference evidence="10 11" key="1">
    <citation type="submission" date="2020-02" db="EMBL/GenBank/DDBJ databases">
        <title>Paraburkholderia simonii sp. nov. and Paraburkholderia youngii sp. nov. Brazilian and Mexican Mimosa-associated rhizobia.</title>
        <authorList>
            <person name="Mavima L."/>
            <person name="Beukes C.W."/>
            <person name="Chan W.Y."/>
            <person name="Palmer M."/>
            <person name="De Meyer S.E."/>
            <person name="James E.K."/>
            <person name="Venter S.N."/>
            <person name="Steenkamp E.T."/>
        </authorList>
    </citation>
    <scope>NUCLEOTIDE SEQUENCE [LARGE SCALE GENOMIC DNA]</scope>
    <source>
        <strain evidence="10 11">JPY169</strain>
    </source>
</reference>
<accession>A0A7Y6JZ81</accession>
<feature type="transmembrane region" description="Helical" evidence="8">
    <location>
        <begin position="60"/>
        <end position="82"/>
    </location>
</feature>
<dbReference type="SUPFAM" id="SSF103473">
    <property type="entry name" value="MFS general substrate transporter"/>
    <property type="match status" value="1"/>
</dbReference>
<keyword evidence="6 8" id="KW-1133">Transmembrane helix</keyword>
<evidence type="ECO:0000256" key="4">
    <source>
        <dbReference type="ARBA" id="ARBA00022692"/>
    </source>
</evidence>
<evidence type="ECO:0000259" key="9">
    <source>
        <dbReference type="PROSITE" id="PS50850"/>
    </source>
</evidence>
<feature type="transmembrane region" description="Helical" evidence="8">
    <location>
        <begin position="179"/>
        <end position="197"/>
    </location>
</feature>
<name>A0A7Y6JZ81_9BURK</name>
<evidence type="ECO:0000313" key="11">
    <source>
        <dbReference type="Proteomes" id="UP000594380"/>
    </source>
</evidence>
<dbReference type="PROSITE" id="PS50850">
    <property type="entry name" value="MFS"/>
    <property type="match status" value="1"/>
</dbReference>
<dbReference type="InterPro" id="IPR011701">
    <property type="entry name" value="MFS"/>
</dbReference>
<organism evidence="10 11">
    <name type="scientific">Paraburkholderia youngii</name>
    <dbReference type="NCBI Taxonomy" id="2782701"/>
    <lineage>
        <taxon>Bacteria</taxon>
        <taxon>Pseudomonadati</taxon>
        <taxon>Pseudomonadota</taxon>
        <taxon>Betaproteobacteria</taxon>
        <taxon>Burkholderiales</taxon>
        <taxon>Burkholderiaceae</taxon>
        <taxon>Paraburkholderia</taxon>
    </lineage>
</organism>
<evidence type="ECO:0000256" key="5">
    <source>
        <dbReference type="ARBA" id="ARBA00022847"/>
    </source>
</evidence>
<dbReference type="Pfam" id="PF07690">
    <property type="entry name" value="MFS_1"/>
    <property type="match status" value="1"/>
</dbReference>
<comment type="subcellular location">
    <subcellularLocation>
        <location evidence="1">Cell membrane</location>
        <topology evidence="1">Multi-pass membrane protein</topology>
    </subcellularLocation>
</comment>
<feature type="transmembrane region" description="Helical" evidence="8">
    <location>
        <begin position="103"/>
        <end position="124"/>
    </location>
</feature>
<keyword evidence="5" id="KW-0769">Symport</keyword>
<feature type="transmembrane region" description="Helical" evidence="8">
    <location>
        <begin position="247"/>
        <end position="273"/>
    </location>
</feature>
<proteinExistence type="predicted"/>
<evidence type="ECO:0000256" key="8">
    <source>
        <dbReference type="SAM" id="Phobius"/>
    </source>
</evidence>
<feature type="domain" description="Major facilitator superfamily (MFS) profile" evidence="9">
    <location>
        <begin position="31"/>
        <end position="430"/>
    </location>
</feature>
<evidence type="ECO:0000256" key="2">
    <source>
        <dbReference type="ARBA" id="ARBA00022448"/>
    </source>
</evidence>
<dbReference type="AlphaFoldDB" id="A0A7Y6JZ81"/>
<feature type="transmembrane region" description="Helical" evidence="8">
    <location>
        <begin position="130"/>
        <end position="158"/>
    </location>
</feature>
<feature type="transmembrane region" description="Helical" evidence="8">
    <location>
        <begin position="32"/>
        <end position="54"/>
    </location>
</feature>
<feature type="transmembrane region" description="Helical" evidence="8">
    <location>
        <begin position="410"/>
        <end position="429"/>
    </location>
</feature>
<gene>
    <name evidence="10" type="ORF">G5S42_17505</name>
</gene>